<dbReference type="PANTHER" id="PTHR33529">
    <property type="entry name" value="SLR0882 PROTEIN-RELATED"/>
    <property type="match status" value="1"/>
</dbReference>
<keyword evidence="3 6" id="KW-0812">Transmembrane</keyword>
<feature type="transmembrane region" description="Helical" evidence="6">
    <location>
        <begin position="281"/>
        <end position="302"/>
    </location>
</feature>
<keyword evidence="8" id="KW-1185">Reference proteome</keyword>
<keyword evidence="2" id="KW-1003">Cell membrane</keyword>
<dbReference type="EMBL" id="JAQZSM010000006">
    <property type="protein sequence ID" value="MDD7971266.1"/>
    <property type="molecule type" value="Genomic_DNA"/>
</dbReference>
<dbReference type="InterPro" id="IPR030923">
    <property type="entry name" value="LptG"/>
</dbReference>
<dbReference type="PANTHER" id="PTHR33529:SF2">
    <property type="entry name" value="LIPOPOLYSACCHARIDE EXPORT SYSTEM PERMEASE PROTEIN LPTG"/>
    <property type="match status" value="1"/>
</dbReference>
<proteinExistence type="predicted"/>
<feature type="transmembrane region" description="Helical" evidence="6">
    <location>
        <begin position="308"/>
        <end position="327"/>
    </location>
</feature>
<evidence type="ECO:0000256" key="4">
    <source>
        <dbReference type="ARBA" id="ARBA00022989"/>
    </source>
</evidence>
<keyword evidence="4 6" id="KW-1133">Transmembrane helix</keyword>
<dbReference type="Pfam" id="PF03739">
    <property type="entry name" value="LptF_LptG"/>
    <property type="match status" value="1"/>
</dbReference>
<accession>A0ABT5TA40</accession>
<evidence type="ECO:0000256" key="1">
    <source>
        <dbReference type="ARBA" id="ARBA00004651"/>
    </source>
</evidence>
<evidence type="ECO:0000256" key="3">
    <source>
        <dbReference type="ARBA" id="ARBA00022692"/>
    </source>
</evidence>
<dbReference type="NCBIfam" id="TIGR04408">
    <property type="entry name" value="LptG_lptG"/>
    <property type="match status" value="1"/>
</dbReference>
<feature type="transmembrane region" description="Helical" evidence="6">
    <location>
        <begin position="59"/>
        <end position="79"/>
    </location>
</feature>
<organism evidence="7 8">
    <name type="scientific">Roseinatronobacter alkalisoli</name>
    <dbReference type="NCBI Taxonomy" id="3028235"/>
    <lineage>
        <taxon>Bacteria</taxon>
        <taxon>Pseudomonadati</taxon>
        <taxon>Pseudomonadota</taxon>
        <taxon>Alphaproteobacteria</taxon>
        <taxon>Rhodobacterales</taxon>
        <taxon>Paracoccaceae</taxon>
        <taxon>Roseinatronobacter</taxon>
    </lineage>
</organism>
<sequence length="364" mass="39809">MTLDLYLIRRLLAAFIMVLGVFVGMLLLLDMVEQMRRFSGYSAGMGRILHLSALNTPEALYEIAPLVLMLAAMWVALAWSRSSEFVVIRAAGRSVPRLIVVPALAFLVLSSIFVGVMNPLVASTAREYNRAQAQLRGDPGSAVIISGQDVWLRQADVLGQTVIHAPRAAETGTILYDATFLIFHANDGLSLRLRAARAELQQGAWHLHQVKQWRLSDMNPEQDATESPRVSLPTDLTPEQIRDSFAQVRTVPLMQLPGFIAALERAGFAALEHRMRLNMELALPVLMTGMMLLAFGLCIHHPRAGGAGIRALITILAGFTLFFLRNFAQVLGETGQVTVMLAAWGPPVATLLLAVGLLLNLEEG</sequence>
<evidence type="ECO:0000256" key="6">
    <source>
        <dbReference type="SAM" id="Phobius"/>
    </source>
</evidence>
<feature type="transmembrane region" description="Helical" evidence="6">
    <location>
        <begin position="339"/>
        <end position="359"/>
    </location>
</feature>
<dbReference type="InterPro" id="IPR005495">
    <property type="entry name" value="LptG/LptF_permease"/>
</dbReference>
<keyword evidence="5 6" id="KW-0472">Membrane</keyword>
<protein>
    <submittedName>
        <fullName evidence="7">LPS export ABC transporter permease LptG</fullName>
    </submittedName>
</protein>
<dbReference type="Proteomes" id="UP001431784">
    <property type="component" value="Unassembled WGS sequence"/>
</dbReference>
<feature type="transmembrane region" description="Helical" evidence="6">
    <location>
        <begin position="99"/>
        <end position="121"/>
    </location>
</feature>
<comment type="caution">
    <text evidence="7">The sequence shown here is derived from an EMBL/GenBank/DDBJ whole genome shotgun (WGS) entry which is preliminary data.</text>
</comment>
<evidence type="ECO:0000256" key="2">
    <source>
        <dbReference type="ARBA" id="ARBA00022475"/>
    </source>
</evidence>
<evidence type="ECO:0000313" key="7">
    <source>
        <dbReference type="EMBL" id="MDD7971266.1"/>
    </source>
</evidence>
<gene>
    <name evidence="7" type="primary">lptG</name>
    <name evidence="7" type="ORF">PUT78_09135</name>
</gene>
<dbReference type="RefSeq" id="WP_274351940.1">
    <property type="nucleotide sequence ID" value="NZ_JAQZSM010000006.1"/>
</dbReference>
<evidence type="ECO:0000313" key="8">
    <source>
        <dbReference type="Proteomes" id="UP001431784"/>
    </source>
</evidence>
<comment type="subcellular location">
    <subcellularLocation>
        <location evidence="1">Cell membrane</location>
        <topology evidence="1">Multi-pass membrane protein</topology>
    </subcellularLocation>
</comment>
<feature type="transmembrane region" description="Helical" evidence="6">
    <location>
        <begin position="6"/>
        <end position="29"/>
    </location>
</feature>
<evidence type="ECO:0000256" key="5">
    <source>
        <dbReference type="ARBA" id="ARBA00023136"/>
    </source>
</evidence>
<reference evidence="7" key="1">
    <citation type="submission" date="2023-02" db="EMBL/GenBank/DDBJ databases">
        <title>Description of Roseinatronobacter alkalisoli sp. nov., an alkaliphilic bacerium isolated from soda soil.</title>
        <authorList>
            <person name="Wei W."/>
        </authorList>
    </citation>
    <scope>NUCLEOTIDE SEQUENCE</scope>
    <source>
        <strain evidence="7">HJB301</strain>
    </source>
</reference>
<name>A0ABT5TA40_9RHOB</name>